<feature type="domain" description="CobB/CobQ-like glutamine amidotransferase" evidence="11">
    <location>
        <begin position="243"/>
        <end position="427"/>
    </location>
</feature>
<dbReference type="PANTHER" id="PTHR43873">
    <property type="entry name" value="COBYRINATE A,C-DIAMIDE SYNTHASE"/>
    <property type="match status" value="1"/>
</dbReference>
<name>A0AAE2ZJ96_9HYPH</name>
<gene>
    <name evidence="9" type="primary">cobB</name>
    <name evidence="12" type="ORF">K1W69_02295</name>
</gene>
<reference evidence="12" key="1">
    <citation type="submission" date="2021-08" db="EMBL/GenBank/DDBJ databases">
        <title>Hoeflea bacterium WL0058 sp. nov., isolated from the sediment.</title>
        <authorList>
            <person name="Wang L."/>
            <person name="Zhang D."/>
        </authorList>
    </citation>
    <scope>NUCLEOTIDE SEQUENCE</scope>
    <source>
        <strain evidence="12">WL0058</strain>
    </source>
</reference>
<organism evidence="12 13">
    <name type="scientific">Flavimaribacter sediminis</name>
    <dbReference type="NCBI Taxonomy" id="2865987"/>
    <lineage>
        <taxon>Bacteria</taxon>
        <taxon>Pseudomonadati</taxon>
        <taxon>Pseudomonadota</taxon>
        <taxon>Alphaproteobacteria</taxon>
        <taxon>Hyphomicrobiales</taxon>
        <taxon>Rhizobiaceae</taxon>
        <taxon>Flavimaribacter</taxon>
    </lineage>
</organism>
<dbReference type="InterPro" id="IPR027417">
    <property type="entry name" value="P-loop_NTPase"/>
</dbReference>
<dbReference type="NCBIfam" id="TIGR00379">
    <property type="entry name" value="cobB"/>
    <property type="match status" value="1"/>
</dbReference>
<dbReference type="Pfam" id="PF01656">
    <property type="entry name" value="CbiA"/>
    <property type="match status" value="1"/>
</dbReference>
<keyword evidence="7 9" id="KW-0460">Magnesium</keyword>
<evidence type="ECO:0000256" key="4">
    <source>
        <dbReference type="ARBA" id="ARBA00022598"/>
    </source>
</evidence>
<comment type="function">
    <text evidence="9">Catalyzes the ATP-dependent amidation of the two carboxylate groups at positions a and c of hydrogenobyrinate, using either L-glutamine or ammonia as the nitrogen source.</text>
</comment>
<comment type="caution">
    <text evidence="12">The sequence shown here is derived from an EMBL/GenBank/DDBJ whole genome shotgun (WGS) entry which is preliminary data.</text>
</comment>
<dbReference type="AlphaFoldDB" id="A0AAE2ZJ96"/>
<keyword evidence="13" id="KW-1185">Reference proteome</keyword>
<dbReference type="Gene3D" id="3.40.50.300">
    <property type="entry name" value="P-loop containing nucleotide triphosphate hydrolases"/>
    <property type="match status" value="1"/>
</dbReference>
<dbReference type="InterPro" id="IPR011698">
    <property type="entry name" value="GATase_3"/>
</dbReference>
<keyword evidence="6 9" id="KW-0067">ATP-binding</keyword>
<dbReference type="EC" id="6.3.5.9" evidence="9"/>
<feature type="active site" description="Nucleophile" evidence="9">
    <location>
        <position position="326"/>
    </location>
</feature>
<dbReference type="Pfam" id="PF07685">
    <property type="entry name" value="GATase_3"/>
    <property type="match status" value="1"/>
</dbReference>
<dbReference type="Gene3D" id="3.40.50.880">
    <property type="match status" value="1"/>
</dbReference>
<comment type="similarity">
    <text evidence="2">Belongs to the CobB/CobQ family. CobQ subfamily.</text>
</comment>
<dbReference type="NCBIfam" id="NF002204">
    <property type="entry name" value="PRK01077.1"/>
    <property type="match status" value="1"/>
</dbReference>
<keyword evidence="5 9" id="KW-0547">Nucleotide-binding</keyword>
<evidence type="ECO:0000256" key="9">
    <source>
        <dbReference type="HAMAP-Rule" id="MF_00027"/>
    </source>
</evidence>
<comment type="pathway">
    <text evidence="9">Cofactor biosynthesis; adenosylcobalamin biosynthesis; cob(II)yrinate a,c-diamide from precorrin-2 (aerobic route): step 9/10.</text>
</comment>
<comment type="similarity">
    <text evidence="9">Belongs to the CobB/CbiA family.</text>
</comment>
<dbReference type="Proteomes" id="UP001196509">
    <property type="component" value="Unassembled WGS sequence"/>
</dbReference>
<comment type="cofactor">
    <cofactor evidence="1 9">
        <name>Mg(2+)</name>
        <dbReference type="ChEBI" id="CHEBI:18420"/>
    </cofactor>
</comment>
<dbReference type="SUPFAM" id="SSF52540">
    <property type="entry name" value="P-loop containing nucleoside triphosphate hydrolases"/>
    <property type="match status" value="1"/>
</dbReference>
<dbReference type="InterPro" id="IPR002586">
    <property type="entry name" value="CobQ/CobB/MinD/ParA_Nub-bd_dom"/>
</dbReference>
<dbReference type="PROSITE" id="PS51274">
    <property type="entry name" value="GATASE_COBBQ"/>
    <property type="match status" value="1"/>
</dbReference>
<protein>
    <recommendedName>
        <fullName evidence="9">Hydrogenobyrinate a,c-diamide synthase</fullName>
        <ecNumber evidence="9">6.3.5.9</ecNumber>
    </recommendedName>
    <alternativeName>
        <fullName evidence="9">Hydrogenobyrinic acid a,c-diamide synthase</fullName>
    </alternativeName>
</protein>
<evidence type="ECO:0000259" key="10">
    <source>
        <dbReference type="Pfam" id="PF01656"/>
    </source>
</evidence>
<dbReference type="InterPro" id="IPR029062">
    <property type="entry name" value="Class_I_gatase-like"/>
</dbReference>
<evidence type="ECO:0000256" key="6">
    <source>
        <dbReference type="ARBA" id="ARBA00022840"/>
    </source>
</evidence>
<dbReference type="GO" id="GO:0043802">
    <property type="term" value="F:hydrogenobyrinic acid a,c-diamide synthase (glutamine-hydrolysing) activity"/>
    <property type="evidence" value="ECO:0007669"/>
    <property type="project" value="UniProtKB-UniRule"/>
</dbReference>
<accession>A0AAE2ZJ96</accession>
<dbReference type="GO" id="GO:0009236">
    <property type="term" value="P:cobalamin biosynthetic process"/>
    <property type="evidence" value="ECO:0007669"/>
    <property type="project" value="UniProtKB-UniRule"/>
</dbReference>
<evidence type="ECO:0000313" key="12">
    <source>
        <dbReference type="EMBL" id="MBW8636001.1"/>
    </source>
</evidence>
<dbReference type="SUPFAM" id="SSF52317">
    <property type="entry name" value="Class I glutamine amidotransferase-like"/>
    <property type="match status" value="1"/>
</dbReference>
<feature type="site" description="Increases nucleophilicity of active site Cys" evidence="9">
    <location>
        <position position="425"/>
    </location>
</feature>
<evidence type="ECO:0000259" key="11">
    <source>
        <dbReference type="Pfam" id="PF07685"/>
    </source>
</evidence>
<evidence type="ECO:0000256" key="8">
    <source>
        <dbReference type="ARBA" id="ARBA00022962"/>
    </source>
</evidence>
<sequence length="433" mass="46089">MAGLLIAAPMSGSGKTTFTLGLLRAFKRDGVAIAPGKAGPDYIDPAFHAAASGEPCLNYDSWAMRRDLLEAQAGAAVAKGRLLVIEAMMGLFDGAADGSGSAGDLAALLRLPVVFVVDCGRMSHSIAALVDGFAQHRAEVMIGGVILNNVASPRHETMLRQALQAIGMDVFGVIPRDSRLELPERHLGLVQAGEHVSLETFIEHAADLVHANCDLNALRAAGGSLGASPSETATDRLPPPGQRVAIARDDAFAFTYAHILDGWRRQGAELAFFSPLADEAPDETADAIYLPGGYPELHAGRLVAAGRFREGVRRAATQGRKVYGECGGYMALGEALIDAEGESHAMLGLLPLVTSFAERRLHLGYRRIKPLSDFFEASMTAHEFHYATIVSEAEDGRLFETTDALGVELGRCGLRRASVAGSFMHIIDMVETQ</sequence>
<dbReference type="GO" id="GO:0005524">
    <property type="term" value="F:ATP binding"/>
    <property type="evidence" value="ECO:0007669"/>
    <property type="project" value="UniProtKB-UniRule"/>
</dbReference>
<comment type="domain">
    <text evidence="9">Comprises of two domains. The C-terminal domain contains the binding site for glutamine and catalyzes the hydrolysis of this substrate to glutamate and ammonia. The N-terminal domain is anticipated to bind ATP and hydrogenobyrinate and catalyzes the ultimate synthesis of the diamide product. The ammonia produced via the glutaminase domain is probably translocated to the adjacent domain via a molecular tunnel, where it reacts with an activated intermediate.</text>
</comment>
<keyword evidence="4 9" id="KW-0436">Ligase</keyword>
<dbReference type="PANTHER" id="PTHR43873:SF1">
    <property type="entry name" value="COBYRINATE A,C-DIAMIDE SYNTHASE"/>
    <property type="match status" value="1"/>
</dbReference>
<evidence type="ECO:0000256" key="3">
    <source>
        <dbReference type="ARBA" id="ARBA00022573"/>
    </source>
</evidence>
<keyword evidence="8 9" id="KW-0315">Glutamine amidotransferase</keyword>
<comment type="miscellaneous">
    <text evidence="9">The a and c carboxylates of hydrogenobyrinate are activated for nucleophilic attack via formation of a phosphorylated intermediate by ATP. CobB catalyzes first the amidation of the c-carboxylate, and then that of the a-carboxylate.</text>
</comment>
<dbReference type="RefSeq" id="WP_220226713.1">
    <property type="nucleotide sequence ID" value="NZ_JAICBX010000001.1"/>
</dbReference>
<dbReference type="GO" id="GO:0042242">
    <property type="term" value="F:cobyrinic acid a,c-diamide synthase activity"/>
    <property type="evidence" value="ECO:0007669"/>
    <property type="project" value="InterPro"/>
</dbReference>
<proteinExistence type="inferred from homology"/>
<dbReference type="EMBL" id="JAICBX010000001">
    <property type="protein sequence ID" value="MBW8636001.1"/>
    <property type="molecule type" value="Genomic_DNA"/>
</dbReference>
<keyword evidence="3 9" id="KW-0169">Cobalamin biosynthesis</keyword>
<comment type="catalytic activity">
    <reaction evidence="9">
        <text>hydrogenobyrinate + 2 L-glutamine + 2 ATP + 2 H2O = hydrogenobyrinate a,c-diamide + 2 L-glutamate + 2 ADP + 2 phosphate + 2 H(+)</text>
        <dbReference type="Rhea" id="RHEA:12544"/>
        <dbReference type="ChEBI" id="CHEBI:15377"/>
        <dbReference type="ChEBI" id="CHEBI:15378"/>
        <dbReference type="ChEBI" id="CHEBI:29985"/>
        <dbReference type="ChEBI" id="CHEBI:30616"/>
        <dbReference type="ChEBI" id="CHEBI:43474"/>
        <dbReference type="ChEBI" id="CHEBI:58359"/>
        <dbReference type="ChEBI" id="CHEBI:77873"/>
        <dbReference type="ChEBI" id="CHEBI:77874"/>
        <dbReference type="ChEBI" id="CHEBI:456216"/>
        <dbReference type="EC" id="6.3.5.9"/>
    </reaction>
</comment>
<evidence type="ECO:0000313" key="13">
    <source>
        <dbReference type="Proteomes" id="UP001196509"/>
    </source>
</evidence>
<evidence type="ECO:0000256" key="7">
    <source>
        <dbReference type="ARBA" id="ARBA00022842"/>
    </source>
</evidence>
<feature type="domain" description="CobQ/CobB/MinD/ParA nucleotide binding" evidence="10">
    <location>
        <begin position="5"/>
        <end position="187"/>
    </location>
</feature>
<evidence type="ECO:0000256" key="1">
    <source>
        <dbReference type="ARBA" id="ARBA00001946"/>
    </source>
</evidence>
<evidence type="ECO:0000256" key="2">
    <source>
        <dbReference type="ARBA" id="ARBA00006205"/>
    </source>
</evidence>
<dbReference type="HAMAP" id="MF_00027">
    <property type="entry name" value="CobB_CbiA"/>
    <property type="match status" value="1"/>
</dbReference>
<evidence type="ECO:0000256" key="5">
    <source>
        <dbReference type="ARBA" id="ARBA00022741"/>
    </source>
</evidence>
<dbReference type="InterPro" id="IPR004484">
    <property type="entry name" value="CbiA/CobB_synth"/>
</dbReference>